<accession>A0A261G9A2</accession>
<dbReference type="SUPFAM" id="SSF53448">
    <property type="entry name" value="Nucleotide-diphospho-sugar transferases"/>
    <property type="match status" value="4"/>
</dbReference>
<dbReference type="CDD" id="cd04186">
    <property type="entry name" value="GT_2_like_c"/>
    <property type="match status" value="1"/>
</dbReference>
<feature type="domain" description="Glycosyltransferase 2-like" evidence="1">
    <location>
        <begin position="1092"/>
        <end position="1210"/>
    </location>
</feature>
<dbReference type="PANTHER" id="PTHR43179:SF7">
    <property type="entry name" value="RHAMNOSYLTRANSFERASE WBBL"/>
    <property type="match status" value="1"/>
</dbReference>
<proteinExistence type="predicted"/>
<evidence type="ECO:0000313" key="3">
    <source>
        <dbReference type="Proteomes" id="UP000216451"/>
    </source>
</evidence>
<protein>
    <submittedName>
        <fullName evidence="2">Glycosyltransferase, group 2 family protein</fullName>
    </submittedName>
</protein>
<name>A0A261G9A2_9BIFI</name>
<reference evidence="2 3" key="1">
    <citation type="journal article" date="2017" name="BMC Genomics">
        <title>Comparative genomic and phylogenomic analyses of the Bifidobacteriaceae family.</title>
        <authorList>
            <person name="Lugli G.A."/>
            <person name="Milani C."/>
            <person name="Turroni F."/>
            <person name="Duranti S."/>
            <person name="Mancabelli L."/>
            <person name="Mangifesta M."/>
            <person name="Ferrario C."/>
            <person name="Modesto M."/>
            <person name="Mattarelli P."/>
            <person name="Jiri K."/>
            <person name="van Sinderen D."/>
            <person name="Ventura M."/>
        </authorList>
    </citation>
    <scope>NUCLEOTIDE SEQUENCE [LARGE SCALE GENOMIC DNA]</scope>
    <source>
        <strain evidence="2 3">LMG 28769</strain>
    </source>
</reference>
<dbReference type="GeneID" id="98295099"/>
<keyword evidence="3" id="KW-1185">Reference proteome</keyword>
<dbReference type="Pfam" id="PF00535">
    <property type="entry name" value="Glycos_transf_2"/>
    <property type="match status" value="3"/>
</dbReference>
<evidence type="ECO:0000259" key="1">
    <source>
        <dbReference type="Pfam" id="PF00535"/>
    </source>
</evidence>
<organism evidence="2 3">
    <name type="scientific">Bifidobacterium aquikefiri</name>
    <dbReference type="NCBI Taxonomy" id="1653207"/>
    <lineage>
        <taxon>Bacteria</taxon>
        <taxon>Bacillati</taxon>
        <taxon>Actinomycetota</taxon>
        <taxon>Actinomycetes</taxon>
        <taxon>Bifidobacteriales</taxon>
        <taxon>Bifidobacteriaceae</taxon>
        <taxon>Bifidobacterium</taxon>
    </lineage>
</organism>
<evidence type="ECO:0000313" key="2">
    <source>
        <dbReference type="EMBL" id="OZG67775.1"/>
    </source>
</evidence>
<dbReference type="PANTHER" id="PTHR43179">
    <property type="entry name" value="RHAMNOSYLTRANSFERASE WBBL"/>
    <property type="match status" value="1"/>
</dbReference>
<dbReference type="CDD" id="cd04184">
    <property type="entry name" value="GT2_RfbC_Mx_like"/>
    <property type="match status" value="2"/>
</dbReference>
<comment type="caution">
    <text evidence="2">The sequence shown here is derived from an EMBL/GenBank/DDBJ whole genome shotgun (WGS) entry which is preliminary data.</text>
</comment>
<dbReference type="InterPro" id="IPR001173">
    <property type="entry name" value="Glyco_trans_2-like"/>
</dbReference>
<keyword evidence="2" id="KW-0808">Transferase</keyword>
<sequence length="1367" mass="156140">MLALINNQDYHAEIESITPVNQHGDDVVVIQGWAVDKFRNRFMRVGVEESHAAVTRTNRPDLVQAYELDPSDTPGFTIVVPATASTVTFILETNGQDKKKRISIKSWMRVLYRQRRQSQARHLFQMLTHVWSPRYAKALLHAVQRRVVGESDWYQTWIRKNEKGVHEDAVQQIQALKYKPLISIVVPVYNVDERWLRACIESVRAQWYTNWELCIADDNSSAKHIKPVLEEYKRKDSRIKVVYRTSNGRISKATDSALELATGDYIGFMDNDDELPVHALLEVVKAINADNSIDFLYSDEDKITEEGRRFDPFFKPDYSPHLLLGHNYITHFVVVSKQLRNKVGDLRSEFDGSQDYDFVLRATEQATRVHHIPQMLYHWRTLASSVAGDPRSKMYAYEAGQRAIESALQRRGKKARVTMLENLGTYKIDYEFDEPSVTVVLSSFSREQITFIESNTKYGAVSFIHADEDGFDIANVQSDYVVFLDGVMPQQLLWLHEMVNYSMDNGVAVIGGKIFDAQQRVLNVGVTLRALKSGQPFEMRGQWDEGIGYYFRDLLPRDMFAVTEDCMLVKTREFKDLGGFNTSLAPGLRGIDMCLRINRQAQKTAVWEPYSIFTDIKASHMSIDRKNLLDYVKQHPNVSDPFATAYLPESNTNQDGIKFAVDSVDWKRRNRNGTVRIMGWAADLHDNEDVDVSVETTDALTLTSLKRFARPDVAYEYPVVPDSPLGFEIILKLDETKLQTSQVAFALNFVTTSDKRSKEIAFSTSTVARSFSMLLRRIKLLRHPRNTLRILLLRYVSPWKQVYDYRRLIARTERYNPRQVRERISQFKLKPQISIVVPVYNVDPHWLMLCVQSVQRQYYKNWQLCLADDCSTDPRVAPLLEQLAHSDKRIKVVLRKENGHISRASNSALKLATGEYIALLDNDDTLAPQALYEVVRRINANPKIDMIYSDEDKIDEKGQRSQPHFKPDFAPDLLLSTNYISHLGVYRKSIVDKIGGFRVGYEGSQDYDLVLRFIEHTDPSRIGHISKVLYHWRTLATSTASAGSAKSYTSDAGLRALESMIARRSLAATVKSAGPNGIYDIDYSIAHQDLVSVIIPTKDGYDNIDRCVHSIIAKTTYSNYEIIVADNGSKNPHMVELYDTFKKQLGERFRVEHIDIPFNFSKINNIAAGRAHGRYLLFLNDDTEVISPNWMAKLVSFAQFDRIGVVGAKLIYPTETIQHAGIVLGLGGVAGHIQVGAPRDDLGYFGRLIENVDYSAVTAACCMVKASDFAKVGGFDEKLAVAYNDVDLCIRIQSLGRNNVWAHEVWLYHFESVTRGYDVKSKQKKTRMDAEGDKLRKRYPELIRNDPYYNPNLSRTSGNYWVRTGKR</sequence>
<dbReference type="RefSeq" id="WP_244568399.1">
    <property type="nucleotide sequence ID" value="NZ_CALENZ010000004.1"/>
</dbReference>
<dbReference type="Gene3D" id="3.90.550.10">
    <property type="entry name" value="Spore Coat Polysaccharide Biosynthesis Protein SpsA, Chain A"/>
    <property type="match status" value="4"/>
</dbReference>
<gene>
    <name evidence="2" type="ORF">BAQU_0419</name>
</gene>
<dbReference type="InterPro" id="IPR029044">
    <property type="entry name" value="Nucleotide-diphossugar_trans"/>
</dbReference>
<dbReference type="EMBL" id="MWXA01000003">
    <property type="protein sequence ID" value="OZG67775.1"/>
    <property type="molecule type" value="Genomic_DNA"/>
</dbReference>
<dbReference type="Proteomes" id="UP000216451">
    <property type="component" value="Unassembled WGS sequence"/>
</dbReference>
<feature type="domain" description="Glycosyltransferase 2-like" evidence="1">
    <location>
        <begin position="834"/>
        <end position="994"/>
    </location>
</feature>
<dbReference type="GO" id="GO:0016757">
    <property type="term" value="F:glycosyltransferase activity"/>
    <property type="evidence" value="ECO:0007669"/>
    <property type="project" value="UniProtKB-KW"/>
</dbReference>
<feature type="domain" description="Glycosyltransferase 2-like" evidence="1">
    <location>
        <begin position="183"/>
        <end position="309"/>
    </location>
</feature>